<protein>
    <recommendedName>
        <fullName evidence="3">WXG100 family type VII secretion target</fullName>
    </recommendedName>
</protein>
<dbReference type="RefSeq" id="WP_064628497.1">
    <property type="nucleotide sequence ID" value="NZ_LQYE01000004.1"/>
</dbReference>
<reference evidence="1 2" key="1">
    <citation type="submission" date="2016-01" db="EMBL/GenBank/DDBJ databases">
        <title>Mycobacterium immunogenum strain CD11_6 genome sequencing and assembly.</title>
        <authorList>
            <person name="Kaur G."/>
            <person name="Nair G.R."/>
            <person name="Mayilraj S."/>
        </authorList>
    </citation>
    <scope>NUCLEOTIDE SEQUENCE [LARGE SCALE GENOMIC DNA]</scope>
    <source>
        <strain evidence="1 2">CD11-6</strain>
    </source>
</reference>
<evidence type="ECO:0000313" key="2">
    <source>
        <dbReference type="Proteomes" id="UP000186919"/>
    </source>
</evidence>
<sequence length="131" mass="14037">MPGESGLDMHELYLAPGAAMKVSQEFSAAVDKLEALRSDALAFTSDLGMGSCAEGTSWNNAVNELVTADSDSVAAVIQAHIMTVKTWAEWAKVAQNEYDNTEHRNAESFKQLRGDTIDSKGLGVYPPPTTS</sequence>
<evidence type="ECO:0008006" key="3">
    <source>
        <dbReference type="Google" id="ProtNLM"/>
    </source>
</evidence>
<dbReference type="AlphaFoldDB" id="A0A179VD78"/>
<gene>
    <name evidence="1" type="ORF">AWB85_20170</name>
</gene>
<evidence type="ECO:0000313" key="1">
    <source>
        <dbReference type="EMBL" id="OAT69704.1"/>
    </source>
</evidence>
<name>A0A179VD78_9MYCO</name>
<dbReference type="EMBL" id="LQYE01000004">
    <property type="protein sequence ID" value="OAT69704.1"/>
    <property type="molecule type" value="Genomic_DNA"/>
</dbReference>
<accession>A0A179VD78</accession>
<comment type="caution">
    <text evidence="1">The sequence shown here is derived from an EMBL/GenBank/DDBJ whole genome shotgun (WGS) entry which is preliminary data.</text>
</comment>
<proteinExistence type="predicted"/>
<organism evidence="1 2">
    <name type="scientific">Mycobacteroides immunogenum</name>
    <dbReference type="NCBI Taxonomy" id="83262"/>
    <lineage>
        <taxon>Bacteria</taxon>
        <taxon>Bacillati</taxon>
        <taxon>Actinomycetota</taxon>
        <taxon>Actinomycetes</taxon>
        <taxon>Mycobacteriales</taxon>
        <taxon>Mycobacteriaceae</taxon>
        <taxon>Mycobacteroides</taxon>
    </lineage>
</organism>
<dbReference type="Proteomes" id="UP000186919">
    <property type="component" value="Unassembled WGS sequence"/>
</dbReference>